<gene>
    <name evidence="1" type="ORF">EZ313_06395</name>
</gene>
<keyword evidence="2" id="KW-1185">Reference proteome</keyword>
<evidence type="ECO:0000313" key="2">
    <source>
        <dbReference type="Proteomes" id="UP000298180"/>
    </source>
</evidence>
<organism evidence="1 2">
    <name type="scientific">Ramlibacter henchirensis</name>
    <dbReference type="NCBI Taxonomy" id="204072"/>
    <lineage>
        <taxon>Bacteria</taxon>
        <taxon>Pseudomonadati</taxon>
        <taxon>Pseudomonadota</taxon>
        <taxon>Betaproteobacteria</taxon>
        <taxon>Burkholderiales</taxon>
        <taxon>Comamonadaceae</taxon>
        <taxon>Ramlibacter</taxon>
    </lineage>
</organism>
<dbReference type="OrthoDB" id="6563456at2"/>
<reference evidence="1 2" key="1">
    <citation type="submission" date="2019-03" db="EMBL/GenBank/DDBJ databases">
        <title>Ramlibacter henchirensis DSM 14656, whole genome shotgun sequence.</title>
        <authorList>
            <person name="Zhang X."/>
            <person name="Feng G."/>
            <person name="Zhu H."/>
        </authorList>
    </citation>
    <scope>NUCLEOTIDE SEQUENCE [LARGE SCALE GENOMIC DNA]</scope>
    <source>
        <strain evidence="1 2">DSM 14656</strain>
    </source>
</reference>
<comment type="caution">
    <text evidence="1">The sequence shown here is derived from an EMBL/GenBank/DDBJ whole genome shotgun (WGS) entry which is preliminary data.</text>
</comment>
<dbReference type="Proteomes" id="UP000298180">
    <property type="component" value="Unassembled WGS sequence"/>
</dbReference>
<accession>A0A4Z0C858</accession>
<sequence length="127" mass="13892">MDLPHMAQQDRNQPAAPQARFTFHAAEGRLYARNGDGKIIDLGKLARQPDGSWHYLLDGNKLAGGAPSPEAAMADAASRMGFLYLDGQFTAVADAREHHAPRLDDAPAIELAIDELQARERMEDARV</sequence>
<dbReference type="EMBL" id="SMLM01000001">
    <property type="protein sequence ID" value="TFZ06269.1"/>
    <property type="molecule type" value="Genomic_DNA"/>
</dbReference>
<name>A0A4Z0C858_9BURK</name>
<dbReference type="AlphaFoldDB" id="A0A4Z0C858"/>
<protein>
    <submittedName>
        <fullName evidence="1">Uncharacterized protein</fullName>
    </submittedName>
</protein>
<proteinExistence type="predicted"/>
<evidence type="ECO:0000313" key="1">
    <source>
        <dbReference type="EMBL" id="TFZ06269.1"/>
    </source>
</evidence>